<evidence type="ECO:0000313" key="2">
    <source>
        <dbReference type="EMBL" id="KAF8907914.1"/>
    </source>
</evidence>
<feature type="region of interest" description="Disordered" evidence="1">
    <location>
        <begin position="357"/>
        <end position="395"/>
    </location>
</feature>
<accession>A0A9P5NVC1</accession>
<dbReference type="Proteomes" id="UP000724874">
    <property type="component" value="Unassembled WGS sequence"/>
</dbReference>
<sequence length="395" mass="43636">MAGAIQGITRQCTSLNSVFYGTEAPYPRTMSAQPTAGVVCPSSLAHATPVHRVLHSPHQPSIGRPFSGYGPPEHQRRSAYHQGNDLTLARSLTINTVPQMLPSSTVHAEWQQPVMSIPEQSSMLFNGALAVRSSEGHRSVLHKHLVPNNITFNNHHHSGGVQTLPDHSTASQLDDQTYEHVHDSYPPPTSLVQRGGTANQSNEQIIIEEGSDANTRTPTLPQDHNGIPSVQQQPHVHSQDSISNKIQNLRGTRSSAPTRNAYYMDHGYIVPSPEYLEVVNGIFAQWPPHIAFSTSVPSTSSNEEWSPNDIPQHHHSLYIPSQIPTAQHNEWNMAVQQPVECLSRTCAQDTMDCSASHQGEAELNQQYRSKSTPSSEEYLIERNPFDEGPDDGRYV</sequence>
<evidence type="ECO:0000256" key="1">
    <source>
        <dbReference type="SAM" id="MobiDB-lite"/>
    </source>
</evidence>
<gene>
    <name evidence="2" type="ORF">CPB84DRAFT_1768038</name>
</gene>
<proteinExistence type="predicted"/>
<organism evidence="2 3">
    <name type="scientific">Gymnopilus junonius</name>
    <name type="common">Spectacular rustgill mushroom</name>
    <name type="synonym">Gymnopilus spectabilis subsp. junonius</name>
    <dbReference type="NCBI Taxonomy" id="109634"/>
    <lineage>
        <taxon>Eukaryota</taxon>
        <taxon>Fungi</taxon>
        <taxon>Dikarya</taxon>
        <taxon>Basidiomycota</taxon>
        <taxon>Agaricomycotina</taxon>
        <taxon>Agaricomycetes</taxon>
        <taxon>Agaricomycetidae</taxon>
        <taxon>Agaricales</taxon>
        <taxon>Agaricineae</taxon>
        <taxon>Hymenogastraceae</taxon>
        <taxon>Gymnopilus</taxon>
    </lineage>
</organism>
<feature type="region of interest" description="Disordered" evidence="1">
    <location>
        <begin position="213"/>
        <end position="258"/>
    </location>
</feature>
<name>A0A9P5NVC1_GYMJU</name>
<evidence type="ECO:0000313" key="3">
    <source>
        <dbReference type="Proteomes" id="UP000724874"/>
    </source>
</evidence>
<feature type="compositionally biased region" description="Polar residues" evidence="1">
    <location>
        <begin position="357"/>
        <end position="375"/>
    </location>
</feature>
<feature type="compositionally biased region" description="Basic and acidic residues" evidence="1">
    <location>
        <begin position="379"/>
        <end position="395"/>
    </location>
</feature>
<dbReference type="EMBL" id="JADNYJ010000013">
    <property type="protein sequence ID" value="KAF8907914.1"/>
    <property type="molecule type" value="Genomic_DNA"/>
</dbReference>
<comment type="caution">
    <text evidence="2">The sequence shown here is derived from an EMBL/GenBank/DDBJ whole genome shotgun (WGS) entry which is preliminary data.</text>
</comment>
<keyword evidence="3" id="KW-1185">Reference proteome</keyword>
<dbReference type="AlphaFoldDB" id="A0A9P5NVC1"/>
<protein>
    <submittedName>
        <fullName evidence="2">Uncharacterized protein</fullName>
    </submittedName>
</protein>
<reference evidence="2" key="1">
    <citation type="submission" date="2020-11" db="EMBL/GenBank/DDBJ databases">
        <authorList>
            <consortium name="DOE Joint Genome Institute"/>
            <person name="Ahrendt S."/>
            <person name="Riley R."/>
            <person name="Andreopoulos W."/>
            <person name="LaButti K."/>
            <person name="Pangilinan J."/>
            <person name="Ruiz-duenas F.J."/>
            <person name="Barrasa J.M."/>
            <person name="Sanchez-Garcia M."/>
            <person name="Camarero S."/>
            <person name="Miyauchi S."/>
            <person name="Serrano A."/>
            <person name="Linde D."/>
            <person name="Babiker R."/>
            <person name="Drula E."/>
            <person name="Ayuso-Fernandez I."/>
            <person name="Pacheco R."/>
            <person name="Padilla G."/>
            <person name="Ferreira P."/>
            <person name="Barriuso J."/>
            <person name="Kellner H."/>
            <person name="Castanera R."/>
            <person name="Alfaro M."/>
            <person name="Ramirez L."/>
            <person name="Pisabarro A.G."/>
            <person name="Kuo A."/>
            <person name="Tritt A."/>
            <person name="Lipzen A."/>
            <person name="He G."/>
            <person name="Yan M."/>
            <person name="Ng V."/>
            <person name="Cullen D."/>
            <person name="Martin F."/>
            <person name="Rosso M.-N."/>
            <person name="Henrissat B."/>
            <person name="Hibbett D."/>
            <person name="Martinez A.T."/>
            <person name="Grigoriev I.V."/>
        </authorList>
    </citation>
    <scope>NUCLEOTIDE SEQUENCE</scope>
    <source>
        <strain evidence="2">AH 44721</strain>
    </source>
</reference>